<dbReference type="CDD" id="cd00060">
    <property type="entry name" value="FHA"/>
    <property type="match status" value="1"/>
</dbReference>
<dbReference type="AlphaFoldDB" id="A0AA36HTN4"/>
<feature type="compositionally biased region" description="Basic and acidic residues" evidence="2">
    <location>
        <begin position="114"/>
        <end position="143"/>
    </location>
</feature>
<keyword evidence="5" id="KW-1185">Reference proteome</keyword>
<feature type="compositionally biased region" description="Basic and acidic residues" evidence="2">
    <location>
        <begin position="267"/>
        <end position="289"/>
    </location>
</feature>
<dbReference type="SMART" id="SM00240">
    <property type="entry name" value="FHA"/>
    <property type="match status" value="1"/>
</dbReference>
<feature type="coiled-coil region" evidence="1">
    <location>
        <begin position="398"/>
        <end position="466"/>
    </location>
</feature>
<feature type="compositionally biased region" description="Pro residues" evidence="2">
    <location>
        <begin position="157"/>
        <end position="173"/>
    </location>
</feature>
<gene>
    <name evidence="4" type="ORF">EVOR1521_LOCUS4496</name>
</gene>
<dbReference type="PANTHER" id="PTHR23308">
    <property type="entry name" value="NUCLEAR INHIBITOR OF PROTEIN PHOSPHATASE-1"/>
    <property type="match status" value="1"/>
</dbReference>
<organism evidence="4 5">
    <name type="scientific">Effrenium voratum</name>
    <dbReference type="NCBI Taxonomy" id="2562239"/>
    <lineage>
        <taxon>Eukaryota</taxon>
        <taxon>Sar</taxon>
        <taxon>Alveolata</taxon>
        <taxon>Dinophyceae</taxon>
        <taxon>Suessiales</taxon>
        <taxon>Symbiodiniaceae</taxon>
        <taxon>Effrenium</taxon>
    </lineage>
</organism>
<name>A0AA36HTN4_9DINO</name>
<evidence type="ECO:0000259" key="3">
    <source>
        <dbReference type="PROSITE" id="PS50006"/>
    </source>
</evidence>
<dbReference type="SUPFAM" id="SSF49879">
    <property type="entry name" value="SMAD/FHA domain"/>
    <property type="match status" value="1"/>
</dbReference>
<dbReference type="Pfam" id="PF00498">
    <property type="entry name" value="FHA"/>
    <property type="match status" value="1"/>
</dbReference>
<dbReference type="InterPro" id="IPR008984">
    <property type="entry name" value="SMAD_FHA_dom_sf"/>
</dbReference>
<evidence type="ECO:0000256" key="2">
    <source>
        <dbReference type="SAM" id="MobiDB-lite"/>
    </source>
</evidence>
<evidence type="ECO:0000256" key="1">
    <source>
        <dbReference type="SAM" id="Coils"/>
    </source>
</evidence>
<feature type="compositionally biased region" description="Pro residues" evidence="2">
    <location>
        <begin position="252"/>
        <end position="263"/>
    </location>
</feature>
<protein>
    <recommendedName>
        <fullName evidence="3">FHA domain-containing protein</fullName>
    </recommendedName>
</protein>
<feature type="region of interest" description="Disordered" evidence="2">
    <location>
        <begin position="239"/>
        <end position="290"/>
    </location>
</feature>
<accession>A0AA36HTN4</accession>
<dbReference type="PROSITE" id="PS50006">
    <property type="entry name" value="FHA_DOMAIN"/>
    <property type="match status" value="1"/>
</dbReference>
<sequence>MAGDDVQIFGLLRAQGIVYQLEEAETTIGRGEECSLVLDGKGISRMHARLNFSPEPRLTDLGSGNGSFVNGARLRPHQPQALQHGDVVRIAFAKWTFSFELPRPARRPQAVETEAPKEAQEPRMPKEPKTPEKKELQEPRSETPRAPAPAPAYVLPMPYPPYPWQAQPPPPPPERPEDAEWKKDLLQRLWQLEANVSKLADANAEVCQALRSKSEERRAEKGYEDEVFQAVSALSAAADRLARQSDRSPGSPGSPPVSPPAAPEEPEWPRTVEKESIRVDSPPHEEQSPKWEIVPVEEDMLLEDNFQTEDWDALIAETQRNLSLYAMLSGANEPDFESKSVSSVSSSCCKQLMFEGAIGDSSCILEAILGALEELENLGLGSSKVGNHRRWHALAEEIERLKEEEVLEREFVEKLEQEEELLRAEAFAPATAEELLLELDRMELKKKQTKEELEQLSAELKEKSRADYAMKLHSHAEEVADRLQEAENSGCDQRLAQLQRVQRLLLMDDNGFALDAYHVPKVGSEFTVPGGTMPKASEPRAPRRFPGGAAEPWFFLWAPNEAGSLFTEVKRNAKWPGPDHYKKEGKPEPESRPFGQKAALGQSAPQFRGLGLQANRTGRFSKLPREDPNGKKNWPAVGQPAS</sequence>
<dbReference type="EMBL" id="CAUJNA010000302">
    <property type="protein sequence ID" value="CAJ1375139.1"/>
    <property type="molecule type" value="Genomic_DNA"/>
</dbReference>
<evidence type="ECO:0000313" key="4">
    <source>
        <dbReference type="EMBL" id="CAJ1375139.1"/>
    </source>
</evidence>
<proteinExistence type="predicted"/>
<feature type="region of interest" description="Disordered" evidence="2">
    <location>
        <begin position="105"/>
        <end position="182"/>
    </location>
</feature>
<feature type="region of interest" description="Disordered" evidence="2">
    <location>
        <begin position="573"/>
        <end position="642"/>
    </location>
</feature>
<feature type="compositionally biased region" description="Basic and acidic residues" evidence="2">
    <location>
        <begin position="577"/>
        <end position="591"/>
    </location>
</feature>
<dbReference type="InterPro" id="IPR050923">
    <property type="entry name" value="Cell_Proc_Reg/RNA_Proc"/>
</dbReference>
<keyword evidence="1" id="KW-0175">Coiled coil</keyword>
<evidence type="ECO:0000313" key="5">
    <source>
        <dbReference type="Proteomes" id="UP001178507"/>
    </source>
</evidence>
<comment type="caution">
    <text evidence="4">The sequence shown here is derived from an EMBL/GenBank/DDBJ whole genome shotgun (WGS) entry which is preliminary data.</text>
</comment>
<dbReference type="Proteomes" id="UP001178507">
    <property type="component" value="Unassembled WGS sequence"/>
</dbReference>
<dbReference type="InterPro" id="IPR000253">
    <property type="entry name" value="FHA_dom"/>
</dbReference>
<reference evidence="4" key="1">
    <citation type="submission" date="2023-08" db="EMBL/GenBank/DDBJ databases">
        <authorList>
            <person name="Chen Y."/>
            <person name="Shah S."/>
            <person name="Dougan E. K."/>
            <person name="Thang M."/>
            <person name="Chan C."/>
        </authorList>
    </citation>
    <scope>NUCLEOTIDE SEQUENCE</scope>
</reference>
<dbReference type="Gene3D" id="2.60.200.20">
    <property type="match status" value="1"/>
</dbReference>
<feature type="domain" description="FHA" evidence="3">
    <location>
        <begin position="26"/>
        <end position="74"/>
    </location>
</feature>